<evidence type="ECO:0000256" key="2">
    <source>
        <dbReference type="PROSITE-ProRule" id="PRU00169"/>
    </source>
</evidence>
<protein>
    <submittedName>
        <fullName evidence="4">Response regulator receiver</fullName>
    </submittedName>
</protein>
<evidence type="ECO:0000259" key="3">
    <source>
        <dbReference type="PROSITE" id="PS50110"/>
    </source>
</evidence>
<dbReference type="InterPro" id="IPR011006">
    <property type="entry name" value="CheY-like_superfamily"/>
</dbReference>
<keyword evidence="1 2" id="KW-0597">Phosphoprotein</keyword>
<name>L8JJY4_9BACT</name>
<evidence type="ECO:0000313" key="4">
    <source>
        <dbReference type="EMBL" id="ELR68568.1"/>
    </source>
</evidence>
<evidence type="ECO:0000256" key="1">
    <source>
        <dbReference type="ARBA" id="ARBA00022553"/>
    </source>
</evidence>
<dbReference type="InterPro" id="IPR050595">
    <property type="entry name" value="Bact_response_regulator"/>
</dbReference>
<reference evidence="4 5" key="1">
    <citation type="submission" date="2012-12" db="EMBL/GenBank/DDBJ databases">
        <title>Genome assembly of Fulvivirga imtechensis AK7.</title>
        <authorList>
            <person name="Nupur N."/>
            <person name="Khatri I."/>
            <person name="Kumar R."/>
            <person name="Subramanian S."/>
            <person name="Pinnaka A."/>
        </authorList>
    </citation>
    <scope>NUCLEOTIDE SEQUENCE [LARGE SCALE GENOMIC DNA]</scope>
    <source>
        <strain evidence="4 5">AK7</strain>
    </source>
</reference>
<dbReference type="RefSeq" id="WP_009583167.1">
    <property type="nucleotide sequence ID" value="NZ_AMZN01000109.1"/>
</dbReference>
<dbReference type="AlphaFoldDB" id="L8JJY4"/>
<dbReference type="Proteomes" id="UP000011135">
    <property type="component" value="Unassembled WGS sequence"/>
</dbReference>
<dbReference type="PROSITE" id="PS50110">
    <property type="entry name" value="RESPONSE_REGULATORY"/>
    <property type="match status" value="1"/>
</dbReference>
<organism evidence="4 5">
    <name type="scientific">Fulvivirga imtechensis AK7</name>
    <dbReference type="NCBI Taxonomy" id="1237149"/>
    <lineage>
        <taxon>Bacteria</taxon>
        <taxon>Pseudomonadati</taxon>
        <taxon>Bacteroidota</taxon>
        <taxon>Cytophagia</taxon>
        <taxon>Cytophagales</taxon>
        <taxon>Fulvivirgaceae</taxon>
        <taxon>Fulvivirga</taxon>
    </lineage>
</organism>
<dbReference type="Pfam" id="PF00072">
    <property type="entry name" value="Response_reg"/>
    <property type="match status" value="1"/>
</dbReference>
<comment type="caution">
    <text evidence="4">The sequence shown here is derived from an EMBL/GenBank/DDBJ whole genome shotgun (WGS) entry which is preliminary data.</text>
</comment>
<feature type="domain" description="Response regulatory" evidence="3">
    <location>
        <begin position="7"/>
        <end position="121"/>
    </location>
</feature>
<keyword evidence="5" id="KW-1185">Reference proteome</keyword>
<feature type="modified residue" description="4-aspartylphosphate" evidence="2">
    <location>
        <position position="56"/>
    </location>
</feature>
<gene>
    <name evidence="4" type="ORF">C900_00256</name>
</gene>
<dbReference type="STRING" id="1237149.C900_00256"/>
<dbReference type="eggNOG" id="COG0745">
    <property type="taxonomic scope" value="Bacteria"/>
</dbReference>
<dbReference type="InterPro" id="IPR001789">
    <property type="entry name" value="Sig_transdc_resp-reg_receiver"/>
</dbReference>
<dbReference type="Gene3D" id="3.40.50.2300">
    <property type="match status" value="1"/>
</dbReference>
<dbReference type="SMART" id="SM00448">
    <property type="entry name" value="REC"/>
    <property type="match status" value="1"/>
</dbReference>
<sequence>MSDYKKKILVADDDPGILDVMNIMLHDVGGYHVETTTRGETVLEMQGEYPDLILLDLWMSGINGSEICEQLKANEQTRDIPVIIFSANRDIQAISESVGADDYLAKPFQMNDLLEKVRRFIDS</sequence>
<dbReference type="PANTHER" id="PTHR44591:SF3">
    <property type="entry name" value="RESPONSE REGULATORY DOMAIN-CONTAINING PROTEIN"/>
    <property type="match status" value="1"/>
</dbReference>
<dbReference type="GO" id="GO:0000160">
    <property type="term" value="P:phosphorelay signal transduction system"/>
    <property type="evidence" value="ECO:0007669"/>
    <property type="project" value="InterPro"/>
</dbReference>
<dbReference type="SUPFAM" id="SSF52172">
    <property type="entry name" value="CheY-like"/>
    <property type="match status" value="1"/>
</dbReference>
<dbReference type="PANTHER" id="PTHR44591">
    <property type="entry name" value="STRESS RESPONSE REGULATOR PROTEIN 1"/>
    <property type="match status" value="1"/>
</dbReference>
<proteinExistence type="predicted"/>
<evidence type="ECO:0000313" key="5">
    <source>
        <dbReference type="Proteomes" id="UP000011135"/>
    </source>
</evidence>
<dbReference type="EMBL" id="AMZN01000109">
    <property type="protein sequence ID" value="ELR68568.1"/>
    <property type="molecule type" value="Genomic_DNA"/>
</dbReference>
<accession>L8JJY4</accession>